<dbReference type="KEGG" id="rlc:K227x_50290"/>
<organism evidence="2 3">
    <name type="scientific">Rubripirellula lacrimiformis</name>
    <dbReference type="NCBI Taxonomy" id="1930273"/>
    <lineage>
        <taxon>Bacteria</taxon>
        <taxon>Pseudomonadati</taxon>
        <taxon>Planctomycetota</taxon>
        <taxon>Planctomycetia</taxon>
        <taxon>Pirellulales</taxon>
        <taxon>Pirellulaceae</taxon>
        <taxon>Rubripirellula</taxon>
    </lineage>
</organism>
<dbReference type="Pfam" id="PF07643">
    <property type="entry name" value="DUF1598"/>
    <property type="match status" value="1"/>
</dbReference>
<sequence precursor="true">MNLRKLVATGSIAIACCTLVCLSATRGMAEDVASHLAAGEFAAAAAMVGGMPADRQPIVLAEIASSQSSSGELAGAESTIRSMNAPAARQQAIDDIRAAGGASFANFDSLIDLIQTTVVPDTWDLLGGPSSMKEYSQGVYVDPEGTVHACETVAASDELENLKVSLLAGRTSAVPDADRWRMPSQLRCVSLRRLLDESNRRRFSGTPLSAAMLHTAGLSDVRFVFLDPRGDDIVIAGQVGGIESVDGVLRDRVTTQGALRMDFLITSLASVLSGQKFGCTIDPTTVGLQRSAAVAADVQADRIPIGKSADALMAALGMQRVEVFGTPGDTSIGYLMVEADRHMKQLALGVHPMPENAMNYLDVTDATIDRGAPNGLLLRLWFTASPRSVRADAERTIFEIAGSPIRLSGENERAMADGARGNLTKDFRTEMFVADFNQHFDDIRSKYPVYGSLEAIYQAASVSELLRRSVKTPGHHQLIAQWASTSSSSVSSATMPTPRQVESIAVLHRVRHARQIHHVLIASGGVAVNASATLVGEVANYPSLSSMANVPTDRPRVVQNWWWDAR</sequence>
<dbReference type="PROSITE" id="PS51257">
    <property type="entry name" value="PROKAR_LIPOPROTEIN"/>
    <property type="match status" value="1"/>
</dbReference>
<evidence type="ECO:0008006" key="4">
    <source>
        <dbReference type="Google" id="ProtNLM"/>
    </source>
</evidence>
<protein>
    <recommendedName>
        <fullName evidence="4">DUF1598 domain-containing protein</fullName>
    </recommendedName>
</protein>
<evidence type="ECO:0000313" key="2">
    <source>
        <dbReference type="EMBL" id="QDT06618.1"/>
    </source>
</evidence>
<evidence type="ECO:0000313" key="3">
    <source>
        <dbReference type="Proteomes" id="UP000318538"/>
    </source>
</evidence>
<keyword evidence="1" id="KW-0732">Signal</keyword>
<evidence type="ECO:0000256" key="1">
    <source>
        <dbReference type="SAM" id="SignalP"/>
    </source>
</evidence>
<dbReference type="InterPro" id="IPR011487">
    <property type="entry name" value="DUF1598"/>
</dbReference>
<dbReference type="RefSeq" id="WP_218933477.1">
    <property type="nucleotide sequence ID" value="NZ_CP036525.1"/>
</dbReference>
<keyword evidence="3" id="KW-1185">Reference proteome</keyword>
<feature type="signal peptide" evidence="1">
    <location>
        <begin position="1"/>
        <end position="29"/>
    </location>
</feature>
<gene>
    <name evidence="2" type="ORF">K227x_50290</name>
</gene>
<dbReference type="AlphaFoldDB" id="A0A517NHR7"/>
<name>A0A517NHR7_9BACT</name>
<dbReference type="Proteomes" id="UP000318538">
    <property type="component" value="Chromosome"/>
</dbReference>
<dbReference type="EMBL" id="CP036525">
    <property type="protein sequence ID" value="QDT06618.1"/>
    <property type="molecule type" value="Genomic_DNA"/>
</dbReference>
<feature type="chain" id="PRO_5021827365" description="DUF1598 domain-containing protein" evidence="1">
    <location>
        <begin position="30"/>
        <end position="566"/>
    </location>
</feature>
<reference evidence="2 3" key="1">
    <citation type="submission" date="2019-02" db="EMBL/GenBank/DDBJ databases">
        <title>Deep-cultivation of Planctomycetes and their phenomic and genomic characterization uncovers novel biology.</title>
        <authorList>
            <person name="Wiegand S."/>
            <person name="Jogler M."/>
            <person name="Boedeker C."/>
            <person name="Pinto D."/>
            <person name="Vollmers J."/>
            <person name="Rivas-Marin E."/>
            <person name="Kohn T."/>
            <person name="Peeters S.H."/>
            <person name="Heuer A."/>
            <person name="Rast P."/>
            <person name="Oberbeckmann S."/>
            <person name="Bunk B."/>
            <person name="Jeske O."/>
            <person name="Meyerdierks A."/>
            <person name="Storesund J.E."/>
            <person name="Kallscheuer N."/>
            <person name="Luecker S."/>
            <person name="Lage O.M."/>
            <person name="Pohl T."/>
            <person name="Merkel B.J."/>
            <person name="Hornburger P."/>
            <person name="Mueller R.-W."/>
            <person name="Bruemmer F."/>
            <person name="Labrenz M."/>
            <person name="Spormann A.M."/>
            <person name="Op den Camp H."/>
            <person name="Overmann J."/>
            <person name="Amann R."/>
            <person name="Jetten M.S.M."/>
            <person name="Mascher T."/>
            <person name="Medema M.H."/>
            <person name="Devos D.P."/>
            <person name="Kaster A.-K."/>
            <person name="Ovreas L."/>
            <person name="Rohde M."/>
            <person name="Galperin M.Y."/>
            <person name="Jogler C."/>
        </authorList>
    </citation>
    <scope>NUCLEOTIDE SEQUENCE [LARGE SCALE GENOMIC DNA]</scope>
    <source>
        <strain evidence="2 3">K22_7</strain>
    </source>
</reference>
<accession>A0A517NHR7</accession>
<proteinExistence type="predicted"/>